<accession>A0A2V3IF78</accession>
<sequence length="145" mass="15484">MTGDAAPQPVAQQAACVLQAHLRTLNSALRRSSASLFNPLLSQLYARHVRVGVRRGAAASAARAAARLADALCALCDGGVLGARFGAFHVLRFAYVPGAMEATVVGTLLTRRGERRVVPYVRLVALAGSARNWSFVRDEFVLLHC</sequence>
<dbReference type="AlphaFoldDB" id="A0A2V3IF78"/>
<reference evidence="1 2" key="1">
    <citation type="journal article" date="2018" name="Mol. Biol. Evol.">
        <title>Analysis of the draft genome of the red seaweed Gracilariopsis chorda provides insights into genome size evolution in Rhodophyta.</title>
        <authorList>
            <person name="Lee J."/>
            <person name="Yang E.C."/>
            <person name="Graf L."/>
            <person name="Yang J.H."/>
            <person name="Qiu H."/>
            <person name="Zel Zion U."/>
            <person name="Chan C.X."/>
            <person name="Stephens T.G."/>
            <person name="Weber A.P.M."/>
            <person name="Boo G.H."/>
            <person name="Boo S.M."/>
            <person name="Kim K.M."/>
            <person name="Shin Y."/>
            <person name="Jung M."/>
            <person name="Lee S.J."/>
            <person name="Yim H.S."/>
            <person name="Lee J.H."/>
            <person name="Bhattacharya D."/>
            <person name="Yoon H.S."/>
        </authorList>
    </citation>
    <scope>NUCLEOTIDE SEQUENCE [LARGE SCALE GENOMIC DNA]</scope>
    <source>
        <strain evidence="1 2">SKKU-2015</strain>
        <tissue evidence="1">Whole body</tissue>
    </source>
</reference>
<evidence type="ECO:0000313" key="2">
    <source>
        <dbReference type="Proteomes" id="UP000247409"/>
    </source>
</evidence>
<organism evidence="1 2">
    <name type="scientific">Gracilariopsis chorda</name>
    <dbReference type="NCBI Taxonomy" id="448386"/>
    <lineage>
        <taxon>Eukaryota</taxon>
        <taxon>Rhodophyta</taxon>
        <taxon>Florideophyceae</taxon>
        <taxon>Rhodymeniophycidae</taxon>
        <taxon>Gracilariales</taxon>
        <taxon>Gracilariaceae</taxon>
        <taxon>Gracilariopsis</taxon>
    </lineage>
</organism>
<keyword evidence="2" id="KW-1185">Reference proteome</keyword>
<proteinExistence type="predicted"/>
<protein>
    <submittedName>
        <fullName evidence="1">Uncharacterized protein</fullName>
    </submittedName>
</protein>
<comment type="caution">
    <text evidence="1">The sequence shown here is derived from an EMBL/GenBank/DDBJ whole genome shotgun (WGS) entry which is preliminary data.</text>
</comment>
<evidence type="ECO:0000313" key="1">
    <source>
        <dbReference type="EMBL" id="PXF40702.1"/>
    </source>
</evidence>
<name>A0A2V3IF78_9FLOR</name>
<dbReference type="Proteomes" id="UP000247409">
    <property type="component" value="Unassembled WGS sequence"/>
</dbReference>
<dbReference type="EMBL" id="NBIV01000265">
    <property type="protein sequence ID" value="PXF40702.1"/>
    <property type="molecule type" value="Genomic_DNA"/>
</dbReference>
<gene>
    <name evidence="1" type="ORF">BWQ96_09580</name>
</gene>